<dbReference type="AlphaFoldDB" id="A0A9P0AUI9"/>
<organism evidence="2 3">
    <name type="scientific">Brassicogethes aeneus</name>
    <name type="common">Rape pollen beetle</name>
    <name type="synonym">Meligethes aeneus</name>
    <dbReference type="NCBI Taxonomy" id="1431903"/>
    <lineage>
        <taxon>Eukaryota</taxon>
        <taxon>Metazoa</taxon>
        <taxon>Ecdysozoa</taxon>
        <taxon>Arthropoda</taxon>
        <taxon>Hexapoda</taxon>
        <taxon>Insecta</taxon>
        <taxon>Pterygota</taxon>
        <taxon>Neoptera</taxon>
        <taxon>Endopterygota</taxon>
        <taxon>Coleoptera</taxon>
        <taxon>Polyphaga</taxon>
        <taxon>Cucujiformia</taxon>
        <taxon>Nitidulidae</taxon>
        <taxon>Meligethinae</taxon>
        <taxon>Brassicogethes</taxon>
    </lineage>
</organism>
<keyword evidence="1" id="KW-1133">Transmembrane helix</keyword>
<dbReference type="Proteomes" id="UP001154078">
    <property type="component" value="Chromosome 1"/>
</dbReference>
<reference evidence="2" key="1">
    <citation type="submission" date="2021-12" db="EMBL/GenBank/DDBJ databases">
        <authorList>
            <person name="King R."/>
        </authorList>
    </citation>
    <scope>NUCLEOTIDE SEQUENCE</scope>
</reference>
<protein>
    <submittedName>
        <fullName evidence="2">Uncharacterized protein</fullName>
    </submittedName>
</protein>
<feature type="transmembrane region" description="Helical" evidence="1">
    <location>
        <begin position="28"/>
        <end position="52"/>
    </location>
</feature>
<evidence type="ECO:0000256" key="1">
    <source>
        <dbReference type="SAM" id="Phobius"/>
    </source>
</evidence>
<keyword evidence="1" id="KW-0472">Membrane</keyword>
<evidence type="ECO:0000313" key="3">
    <source>
        <dbReference type="Proteomes" id="UP001154078"/>
    </source>
</evidence>
<keyword evidence="1" id="KW-0812">Transmembrane</keyword>
<dbReference type="OrthoDB" id="8168818at2759"/>
<proteinExistence type="predicted"/>
<keyword evidence="3" id="KW-1185">Reference proteome</keyword>
<name>A0A9P0AUI9_BRAAE</name>
<gene>
    <name evidence="2" type="ORF">MELIAE_LOCUS1549</name>
</gene>
<sequence>MSVVLDDRNAYLKSPYFTKHEYGDFTPFYIAVTICSVIGVSIFILNIVLGCCSRYSGYWQDRHTGNRWIVSLWTATPHQQPALDYTELQDISIQQQPASQVEYHPPSPQPVKQQYLELKKRESDI</sequence>
<accession>A0A9P0AUI9</accession>
<dbReference type="EMBL" id="OV121132">
    <property type="protein sequence ID" value="CAH0547583.1"/>
    <property type="molecule type" value="Genomic_DNA"/>
</dbReference>
<evidence type="ECO:0000313" key="2">
    <source>
        <dbReference type="EMBL" id="CAH0547583.1"/>
    </source>
</evidence>